<gene>
    <name evidence="2" type="ORF">CJ218_04570</name>
</gene>
<dbReference type="AlphaFoldDB" id="A0A2N6SEN0"/>
<keyword evidence="1" id="KW-0812">Transmembrane</keyword>
<comment type="caution">
    <text evidence="2">The sequence shown here is derived from an EMBL/GenBank/DDBJ whole genome shotgun (WGS) entry which is preliminary data.</text>
</comment>
<dbReference type="EMBL" id="PNGT01000004">
    <property type="protein sequence ID" value="PMC52402.1"/>
    <property type="molecule type" value="Genomic_DNA"/>
</dbReference>
<evidence type="ECO:0000313" key="2">
    <source>
        <dbReference type="EMBL" id="PMC52402.1"/>
    </source>
</evidence>
<keyword evidence="1" id="KW-0472">Membrane</keyword>
<proteinExistence type="predicted"/>
<dbReference type="RefSeq" id="WP_065378438.1">
    <property type="nucleotide sequence ID" value="NZ_JWDE01000065.1"/>
</dbReference>
<evidence type="ECO:0000256" key="1">
    <source>
        <dbReference type="SAM" id="Phobius"/>
    </source>
</evidence>
<dbReference type="STRING" id="84135.GCA_001052115_00805"/>
<feature type="transmembrane region" description="Helical" evidence="1">
    <location>
        <begin position="51"/>
        <end position="70"/>
    </location>
</feature>
<name>A0A2N6SEN0_9BACL</name>
<organism evidence="2 3">
    <name type="scientific">Gemella sanguinis</name>
    <dbReference type="NCBI Taxonomy" id="84135"/>
    <lineage>
        <taxon>Bacteria</taxon>
        <taxon>Bacillati</taxon>
        <taxon>Bacillota</taxon>
        <taxon>Bacilli</taxon>
        <taxon>Bacillales</taxon>
        <taxon>Gemellaceae</taxon>
        <taxon>Gemella</taxon>
    </lineage>
</organism>
<feature type="transmembrane region" description="Helical" evidence="1">
    <location>
        <begin position="20"/>
        <end position="39"/>
    </location>
</feature>
<keyword evidence="1" id="KW-1133">Transmembrane helix</keyword>
<evidence type="ECO:0000313" key="3">
    <source>
        <dbReference type="Proteomes" id="UP000235670"/>
    </source>
</evidence>
<reference evidence="2 3" key="1">
    <citation type="submission" date="2017-09" db="EMBL/GenBank/DDBJ databases">
        <title>Bacterial strain isolated from the female urinary microbiota.</title>
        <authorList>
            <person name="Thomas-White K."/>
            <person name="Kumar N."/>
            <person name="Forster S."/>
            <person name="Putonti C."/>
            <person name="Lawley T."/>
            <person name="Wolfe A.J."/>
        </authorList>
    </citation>
    <scope>NUCLEOTIDE SEQUENCE [LARGE SCALE GENOMIC DNA]</scope>
    <source>
        <strain evidence="2 3">UMB0186</strain>
    </source>
</reference>
<protein>
    <submittedName>
        <fullName evidence="2">Uncharacterized protein</fullName>
    </submittedName>
</protein>
<sequence>MSKYSIIKVTSIIEVGNMDIHNIIAIILTLTFFIIFLYYPKEAAKAQKISLLNMGILITILFLLIFIIKGYSPIVAMQNYELISPVLLFGILNLIFLITKYKLKKDDN</sequence>
<feature type="transmembrane region" description="Helical" evidence="1">
    <location>
        <begin position="82"/>
        <end position="99"/>
    </location>
</feature>
<accession>A0A2N6SEN0</accession>
<dbReference type="Proteomes" id="UP000235670">
    <property type="component" value="Unassembled WGS sequence"/>
</dbReference>